<evidence type="ECO:0000313" key="2">
    <source>
        <dbReference type="EMBL" id="BBM88310.1"/>
    </source>
</evidence>
<dbReference type="PANTHER" id="PTHR32332:SF20">
    <property type="entry name" value="2-NITROPROPANE DIOXYGENASE-LIKE PROTEIN"/>
    <property type="match status" value="1"/>
</dbReference>
<dbReference type="Gene3D" id="3.20.20.70">
    <property type="entry name" value="Aldolase class I"/>
    <property type="match status" value="1"/>
</dbReference>
<dbReference type="OrthoDB" id="9805460at2"/>
<dbReference type="Proteomes" id="UP000326354">
    <property type="component" value="Chromosome"/>
</dbReference>
<evidence type="ECO:0000313" key="3">
    <source>
        <dbReference type="Proteomes" id="UP000326354"/>
    </source>
</evidence>
<keyword evidence="2" id="KW-0560">Oxidoreductase</keyword>
<reference evidence="2 3" key="1">
    <citation type="submission" date="2019-08" db="EMBL/GenBank/DDBJ databases">
        <title>Complete genome sequence of Candidatus Uab amorphum.</title>
        <authorList>
            <person name="Shiratori T."/>
            <person name="Suzuki S."/>
            <person name="Kakizawa Y."/>
            <person name="Ishida K."/>
        </authorList>
    </citation>
    <scope>NUCLEOTIDE SEQUENCE [LARGE SCALE GENOMIC DNA]</scope>
    <source>
        <strain evidence="2 3">SRT547</strain>
    </source>
</reference>
<dbReference type="Pfam" id="PF03060">
    <property type="entry name" value="NMO"/>
    <property type="match status" value="1"/>
</dbReference>
<dbReference type="GO" id="GO:0051213">
    <property type="term" value="F:dioxygenase activity"/>
    <property type="evidence" value="ECO:0007669"/>
    <property type="project" value="UniProtKB-KW"/>
</dbReference>
<dbReference type="InterPro" id="IPR049489">
    <property type="entry name" value="FabD-like_helical_ins"/>
</dbReference>
<proteinExistence type="predicted"/>
<dbReference type="KEGG" id="uam:UABAM_06731"/>
<dbReference type="EMBL" id="AP019860">
    <property type="protein sequence ID" value="BBM88310.1"/>
    <property type="molecule type" value="Genomic_DNA"/>
</dbReference>
<dbReference type="CDD" id="cd04742">
    <property type="entry name" value="NPD_FabD"/>
    <property type="match status" value="1"/>
</dbReference>
<dbReference type="SUPFAM" id="SSF51412">
    <property type="entry name" value="Inosine monophosphate dehydrogenase (IMPDH)"/>
    <property type="match status" value="1"/>
</dbReference>
<feature type="domain" description="[Acyl-carrier-protein] S-malonyltransferase-like inserted helical" evidence="1">
    <location>
        <begin position="357"/>
        <end position="436"/>
    </location>
</feature>
<dbReference type="AlphaFoldDB" id="A0A5S9IWD4"/>
<protein>
    <submittedName>
        <fullName evidence="2">2-nitropropane dioxygenase</fullName>
    </submittedName>
</protein>
<dbReference type="Pfam" id="PF21607">
    <property type="entry name" value="FabD_helical_ins"/>
    <property type="match status" value="1"/>
</dbReference>
<organism evidence="2 3">
    <name type="scientific">Uabimicrobium amorphum</name>
    <dbReference type="NCBI Taxonomy" id="2596890"/>
    <lineage>
        <taxon>Bacteria</taxon>
        <taxon>Pseudomonadati</taxon>
        <taxon>Planctomycetota</taxon>
        <taxon>Candidatus Uabimicrobiia</taxon>
        <taxon>Candidatus Uabimicrobiales</taxon>
        <taxon>Candidatus Uabimicrobiaceae</taxon>
        <taxon>Candidatus Uabimicrobium</taxon>
    </lineage>
</organism>
<dbReference type="InterPro" id="IPR014179">
    <property type="entry name" value="PfaD-like_TIM-barrel"/>
</dbReference>
<keyword evidence="3" id="KW-1185">Reference proteome</keyword>
<keyword evidence="2" id="KW-0223">Dioxygenase</keyword>
<sequence>MKMIEALHDYKRAITVETKDQDFTVHDGFANVDNGTFVPAINPQHLGAQSFQTTHDVKFPYIAGAMANGIGSADMVIAMAKEGMLGFFGAGGLSLPNIKKNIAKIQEALSNGESYGFNLLHSPFETQLEQDTVDLYIAHGITRVSASAYLKITPHIVYYRAKGMIRQGDDIIPQNHVFAKISRSELAKAFMSPPPEKILQDLVAAGKLTREEADLAAQLPLAEDITAEADSGGHTDQRPLVTLLPTICEIRNEYMRKFDYKRPIRVGAAGGISTPQSMISAFSMGADYVVTGSVNQCCVEADTSQMAKEMLCKAESHDVKMAPAADMFEMGVKLQVLKQGTMFAMRAEKLYSVYKTYNSIEEIPDKERMILEKTIFRQPLSEVWEDTKTFFTKRDPVQIDKAAKNPHHKMALVFRSYLGRSSIWAKTGEQDRKIDYQIWCGQAMGSFNEWVKGTSLDAIDNRQVAIVAKNLLRGAVILNRINILRSQGVEVPVDAYAIPADVDICL</sequence>
<dbReference type="RefSeq" id="WP_152021927.1">
    <property type="nucleotide sequence ID" value="NZ_AP019860.1"/>
</dbReference>
<dbReference type="InterPro" id="IPR013785">
    <property type="entry name" value="Aldolase_TIM"/>
</dbReference>
<evidence type="ECO:0000259" key="1">
    <source>
        <dbReference type="Pfam" id="PF21607"/>
    </source>
</evidence>
<dbReference type="PANTHER" id="PTHR32332">
    <property type="entry name" value="2-NITROPROPANE DIOXYGENASE"/>
    <property type="match status" value="1"/>
</dbReference>
<name>A0A5S9IWD4_UABAM</name>
<dbReference type="NCBIfam" id="TIGR02814">
    <property type="entry name" value="pfaD_fam"/>
    <property type="match status" value="1"/>
</dbReference>
<gene>
    <name evidence="2" type="ORF">UABAM_06731</name>
</gene>
<accession>A0A5S9IWD4</accession>